<keyword evidence="2" id="KW-1185">Reference proteome</keyword>
<proteinExistence type="predicted"/>
<protein>
    <submittedName>
        <fullName evidence="1">Uncharacterized protein</fullName>
    </submittedName>
</protein>
<evidence type="ECO:0000313" key="1">
    <source>
        <dbReference type="EMBL" id="KAJ7406540.1"/>
    </source>
</evidence>
<comment type="caution">
    <text evidence="1">The sequence shown here is derived from an EMBL/GenBank/DDBJ whole genome shotgun (WGS) entry which is preliminary data.</text>
</comment>
<dbReference type="EMBL" id="WHWB01034644">
    <property type="protein sequence ID" value="KAJ7406540.1"/>
    <property type="molecule type" value="Genomic_DNA"/>
</dbReference>
<sequence>MCHGAVPVPGNEHNAAIRCCQHALQQLPALPVPCLEPSLHLLPLKRPHLLCASSVSPEAAWSVCVAMSSSRMCSLLPKKVECHCMAVAALQCPARLELCGAAAGQGALSELVLLLQSERDSVEDMDWDMRQILDVEMEELDEEVDIDLPEEEEMEVEEQCDREQPMILG</sequence>
<dbReference type="Proteomes" id="UP001145742">
    <property type="component" value="Unassembled WGS sequence"/>
</dbReference>
<evidence type="ECO:0000313" key="2">
    <source>
        <dbReference type="Proteomes" id="UP001145742"/>
    </source>
</evidence>
<organism evidence="1 2">
    <name type="scientific">Willisornis vidua</name>
    <name type="common">Xingu scale-backed antbird</name>
    <dbReference type="NCBI Taxonomy" id="1566151"/>
    <lineage>
        <taxon>Eukaryota</taxon>
        <taxon>Metazoa</taxon>
        <taxon>Chordata</taxon>
        <taxon>Craniata</taxon>
        <taxon>Vertebrata</taxon>
        <taxon>Euteleostomi</taxon>
        <taxon>Archelosauria</taxon>
        <taxon>Archosauria</taxon>
        <taxon>Dinosauria</taxon>
        <taxon>Saurischia</taxon>
        <taxon>Theropoda</taxon>
        <taxon>Coelurosauria</taxon>
        <taxon>Aves</taxon>
        <taxon>Neognathae</taxon>
        <taxon>Neoaves</taxon>
        <taxon>Telluraves</taxon>
        <taxon>Australaves</taxon>
        <taxon>Passeriformes</taxon>
        <taxon>Thamnophilidae</taxon>
        <taxon>Willisornis</taxon>
    </lineage>
</organism>
<accession>A0ABQ9CP18</accession>
<name>A0ABQ9CP18_9PASS</name>
<gene>
    <name evidence="1" type="ORF">WISP_133136</name>
</gene>
<reference evidence="1" key="1">
    <citation type="submission" date="2019-10" db="EMBL/GenBank/DDBJ databases">
        <authorList>
            <person name="Soares A.E.R."/>
            <person name="Aleixo A."/>
            <person name="Schneider P."/>
            <person name="Miyaki C.Y."/>
            <person name="Schneider M.P."/>
            <person name="Mello C."/>
            <person name="Vasconcelos A.T.R."/>
        </authorList>
    </citation>
    <scope>NUCLEOTIDE SEQUENCE</scope>
    <source>
        <tissue evidence="1">Muscle</tissue>
    </source>
</reference>